<dbReference type="SUPFAM" id="SSF88946">
    <property type="entry name" value="Sigma2 domain of RNA polymerase sigma factors"/>
    <property type="match status" value="1"/>
</dbReference>
<dbReference type="InterPro" id="IPR013249">
    <property type="entry name" value="RNA_pol_sigma70_r4_t2"/>
</dbReference>
<evidence type="ECO:0000259" key="5">
    <source>
        <dbReference type="Pfam" id="PF08281"/>
    </source>
</evidence>
<gene>
    <name evidence="6" type="ORF">LV85_01946</name>
</gene>
<protein>
    <submittedName>
        <fullName evidence="6">RNA polymerase sigma factor (Sigma-70 family)</fullName>
    </submittedName>
</protein>
<accession>A0A2W7QWJ3</accession>
<dbReference type="PANTHER" id="PTHR43133:SF46">
    <property type="entry name" value="RNA POLYMERASE SIGMA-70 FACTOR ECF SUBFAMILY"/>
    <property type="match status" value="1"/>
</dbReference>
<evidence type="ECO:0000256" key="3">
    <source>
        <dbReference type="ARBA" id="ARBA00023082"/>
    </source>
</evidence>
<dbReference type="AlphaFoldDB" id="A0A2W7QWJ3"/>
<dbReference type="Gene3D" id="1.10.1740.10">
    <property type="match status" value="1"/>
</dbReference>
<dbReference type="InterPro" id="IPR013324">
    <property type="entry name" value="RNA_pol_sigma_r3/r4-like"/>
</dbReference>
<comment type="similarity">
    <text evidence="1">Belongs to the sigma-70 factor family. ECF subfamily.</text>
</comment>
<evidence type="ECO:0000313" key="6">
    <source>
        <dbReference type="EMBL" id="PZX52644.1"/>
    </source>
</evidence>
<dbReference type="EMBL" id="QKZT01000007">
    <property type="protein sequence ID" value="PZX52644.1"/>
    <property type="molecule type" value="Genomic_DNA"/>
</dbReference>
<sequence length="214" mass="25124">MNNNLPKSISEGSEILTSCEEVKSHFSSDLEIWKAFKSGNNSAFILIYERFFDSLYSYGLRINRDEDLVKDAIHDVFLDLKKNSESLRDTDSIKFYMFKCLKRRIYKELKNWSNLKEEMETTDCFEITFSHEQTLINKQIDSEMTKKINAAIKNLSPRKREAIYYVYYEGMSYQQVSELMGLSDSKSARDLVYKGLRCLRDSLGFIPFVYTAFL</sequence>
<dbReference type="PANTHER" id="PTHR43133">
    <property type="entry name" value="RNA POLYMERASE ECF-TYPE SIGMA FACTO"/>
    <property type="match status" value="1"/>
</dbReference>
<dbReference type="Proteomes" id="UP000248882">
    <property type="component" value="Unassembled WGS sequence"/>
</dbReference>
<comment type="caution">
    <text evidence="6">The sequence shown here is derived from an EMBL/GenBank/DDBJ whole genome shotgun (WGS) entry which is preliminary data.</text>
</comment>
<dbReference type="SUPFAM" id="SSF88659">
    <property type="entry name" value="Sigma3 and sigma4 domains of RNA polymerase sigma factors"/>
    <property type="match status" value="1"/>
</dbReference>
<dbReference type="Pfam" id="PF08281">
    <property type="entry name" value="Sigma70_r4_2"/>
    <property type="match status" value="1"/>
</dbReference>
<dbReference type="OrthoDB" id="9150024at2"/>
<keyword evidence="3" id="KW-0731">Sigma factor</keyword>
<feature type="domain" description="RNA polymerase sigma factor 70 region 4 type 2" evidence="5">
    <location>
        <begin position="147"/>
        <end position="186"/>
    </location>
</feature>
<proteinExistence type="inferred from homology"/>
<reference evidence="6 7" key="1">
    <citation type="submission" date="2018-06" db="EMBL/GenBank/DDBJ databases">
        <title>Genomic Encyclopedia of Archaeal and Bacterial Type Strains, Phase II (KMG-II): from individual species to whole genera.</title>
        <authorList>
            <person name="Goeker M."/>
        </authorList>
    </citation>
    <scope>NUCLEOTIDE SEQUENCE [LARGE SCALE GENOMIC DNA]</scope>
    <source>
        <strain evidence="6 7">DSM 19830</strain>
    </source>
</reference>
<keyword evidence="4" id="KW-0804">Transcription</keyword>
<evidence type="ECO:0000256" key="1">
    <source>
        <dbReference type="ARBA" id="ARBA00010641"/>
    </source>
</evidence>
<evidence type="ECO:0000256" key="2">
    <source>
        <dbReference type="ARBA" id="ARBA00023015"/>
    </source>
</evidence>
<dbReference type="InterPro" id="IPR013325">
    <property type="entry name" value="RNA_pol_sigma_r2"/>
</dbReference>
<organism evidence="6 7">
    <name type="scientific">Algoriphagus chordae</name>
    <dbReference type="NCBI Taxonomy" id="237019"/>
    <lineage>
        <taxon>Bacteria</taxon>
        <taxon>Pseudomonadati</taxon>
        <taxon>Bacteroidota</taxon>
        <taxon>Cytophagia</taxon>
        <taxon>Cytophagales</taxon>
        <taxon>Cyclobacteriaceae</taxon>
        <taxon>Algoriphagus</taxon>
    </lineage>
</organism>
<dbReference type="InterPro" id="IPR036388">
    <property type="entry name" value="WH-like_DNA-bd_sf"/>
</dbReference>
<dbReference type="CDD" id="cd06171">
    <property type="entry name" value="Sigma70_r4"/>
    <property type="match status" value="1"/>
</dbReference>
<dbReference type="Gene3D" id="1.10.10.10">
    <property type="entry name" value="Winged helix-like DNA-binding domain superfamily/Winged helix DNA-binding domain"/>
    <property type="match status" value="1"/>
</dbReference>
<dbReference type="GO" id="GO:0006352">
    <property type="term" value="P:DNA-templated transcription initiation"/>
    <property type="evidence" value="ECO:0007669"/>
    <property type="project" value="InterPro"/>
</dbReference>
<dbReference type="InterPro" id="IPR014284">
    <property type="entry name" value="RNA_pol_sigma-70_dom"/>
</dbReference>
<evidence type="ECO:0000313" key="7">
    <source>
        <dbReference type="Proteomes" id="UP000248882"/>
    </source>
</evidence>
<name>A0A2W7QWJ3_9BACT</name>
<dbReference type="RefSeq" id="WP_111318949.1">
    <property type="nucleotide sequence ID" value="NZ_QKZT01000007.1"/>
</dbReference>
<keyword evidence="2" id="KW-0805">Transcription regulation</keyword>
<dbReference type="NCBIfam" id="TIGR02937">
    <property type="entry name" value="sigma70-ECF"/>
    <property type="match status" value="1"/>
</dbReference>
<dbReference type="InterPro" id="IPR039425">
    <property type="entry name" value="RNA_pol_sigma-70-like"/>
</dbReference>
<dbReference type="GO" id="GO:0016987">
    <property type="term" value="F:sigma factor activity"/>
    <property type="evidence" value="ECO:0007669"/>
    <property type="project" value="UniProtKB-KW"/>
</dbReference>
<keyword evidence="7" id="KW-1185">Reference proteome</keyword>
<dbReference type="GO" id="GO:0003677">
    <property type="term" value="F:DNA binding"/>
    <property type="evidence" value="ECO:0007669"/>
    <property type="project" value="InterPro"/>
</dbReference>
<evidence type="ECO:0000256" key="4">
    <source>
        <dbReference type="ARBA" id="ARBA00023163"/>
    </source>
</evidence>